<sequence>MLLFMQTSESLEGHFAAKLLLYYYQVICTPKLPFFVISSGPLYGLKMQLSLLCHCINEQLFLIFVFLPPILCK</sequence>
<dbReference type="AlphaFoldDB" id="A0AAD8LD84"/>
<dbReference type="EMBL" id="JAUHHV010000001">
    <property type="protein sequence ID" value="KAK1436901.1"/>
    <property type="molecule type" value="Genomic_DNA"/>
</dbReference>
<gene>
    <name evidence="2" type="ORF">QVD17_02685</name>
</gene>
<evidence type="ECO:0000313" key="2">
    <source>
        <dbReference type="EMBL" id="KAK1436901.1"/>
    </source>
</evidence>
<keyword evidence="3" id="KW-1185">Reference proteome</keyword>
<proteinExistence type="predicted"/>
<evidence type="ECO:0000313" key="3">
    <source>
        <dbReference type="Proteomes" id="UP001229421"/>
    </source>
</evidence>
<feature type="transmembrane region" description="Helical" evidence="1">
    <location>
        <begin position="49"/>
        <end position="71"/>
    </location>
</feature>
<feature type="transmembrane region" description="Helical" evidence="1">
    <location>
        <begin position="20"/>
        <end position="37"/>
    </location>
</feature>
<name>A0AAD8LD84_TARER</name>
<protein>
    <submittedName>
        <fullName evidence="2">Uncharacterized protein</fullName>
    </submittedName>
</protein>
<keyword evidence="1" id="KW-0472">Membrane</keyword>
<keyword evidence="1" id="KW-1133">Transmembrane helix</keyword>
<organism evidence="2 3">
    <name type="scientific">Tagetes erecta</name>
    <name type="common">African marigold</name>
    <dbReference type="NCBI Taxonomy" id="13708"/>
    <lineage>
        <taxon>Eukaryota</taxon>
        <taxon>Viridiplantae</taxon>
        <taxon>Streptophyta</taxon>
        <taxon>Embryophyta</taxon>
        <taxon>Tracheophyta</taxon>
        <taxon>Spermatophyta</taxon>
        <taxon>Magnoliopsida</taxon>
        <taxon>eudicotyledons</taxon>
        <taxon>Gunneridae</taxon>
        <taxon>Pentapetalae</taxon>
        <taxon>asterids</taxon>
        <taxon>campanulids</taxon>
        <taxon>Asterales</taxon>
        <taxon>Asteraceae</taxon>
        <taxon>Asteroideae</taxon>
        <taxon>Heliantheae alliance</taxon>
        <taxon>Tageteae</taxon>
        <taxon>Tagetes</taxon>
    </lineage>
</organism>
<evidence type="ECO:0000256" key="1">
    <source>
        <dbReference type="SAM" id="Phobius"/>
    </source>
</evidence>
<comment type="caution">
    <text evidence="2">The sequence shown here is derived from an EMBL/GenBank/DDBJ whole genome shotgun (WGS) entry which is preliminary data.</text>
</comment>
<accession>A0AAD8LD84</accession>
<dbReference type="Proteomes" id="UP001229421">
    <property type="component" value="Unassembled WGS sequence"/>
</dbReference>
<keyword evidence="1" id="KW-0812">Transmembrane</keyword>
<reference evidence="2" key="1">
    <citation type="journal article" date="2023" name="bioRxiv">
        <title>Improved chromosome-level genome assembly for marigold (Tagetes erecta).</title>
        <authorList>
            <person name="Jiang F."/>
            <person name="Yuan L."/>
            <person name="Wang S."/>
            <person name="Wang H."/>
            <person name="Xu D."/>
            <person name="Wang A."/>
            <person name="Fan W."/>
        </authorList>
    </citation>
    <scope>NUCLEOTIDE SEQUENCE</scope>
    <source>
        <strain evidence="2">WSJ</strain>
        <tissue evidence="2">Leaf</tissue>
    </source>
</reference>